<feature type="region of interest" description="Disordered" evidence="1">
    <location>
        <begin position="83"/>
        <end position="105"/>
    </location>
</feature>
<dbReference type="EC" id="4.1.99.3" evidence="2"/>
<sequence>MCGGTCRREGEKVTLETLEFDYPQQAFDADLFPASEKEAIAGCASSASRAAGDYETQRDFPAIEGTSRLSACLALGVLSPPPVPAQIARRATPGPGRRPGFGMAK</sequence>
<gene>
    <name evidence="2" type="primary">phrB_2</name>
    <name evidence="2" type="ORF">NCTC13032_01928</name>
</gene>
<dbReference type="SUPFAM" id="SSF48173">
    <property type="entry name" value="Cryptochrome/photolyase FAD-binding domain"/>
    <property type="match status" value="1"/>
</dbReference>
<evidence type="ECO:0000256" key="1">
    <source>
        <dbReference type="SAM" id="MobiDB-lite"/>
    </source>
</evidence>
<dbReference type="AlphaFoldDB" id="A0A4U9HMH0"/>
<dbReference type="InterPro" id="IPR036134">
    <property type="entry name" value="Crypto/Photolyase_FAD-like_sf"/>
</dbReference>
<dbReference type="GO" id="GO:0003904">
    <property type="term" value="F:deoxyribodipyrimidine photo-lyase activity"/>
    <property type="evidence" value="ECO:0007669"/>
    <property type="project" value="UniProtKB-EC"/>
</dbReference>
<protein>
    <submittedName>
        <fullName evidence="2">Deoxyribodipyrimidine photo-lyase</fullName>
        <ecNumber evidence="2">4.1.99.3</ecNumber>
    </submittedName>
</protein>
<dbReference type="Proteomes" id="UP000310719">
    <property type="component" value="Chromosome"/>
</dbReference>
<dbReference type="Gene3D" id="1.25.40.80">
    <property type="match status" value="1"/>
</dbReference>
<feature type="compositionally biased region" description="Low complexity" evidence="1">
    <location>
        <begin position="88"/>
        <end position="105"/>
    </location>
</feature>
<dbReference type="EMBL" id="LR590464">
    <property type="protein sequence ID" value="VTP65254.1"/>
    <property type="molecule type" value="Genomic_DNA"/>
</dbReference>
<proteinExistence type="predicted"/>
<keyword evidence="2" id="KW-0456">Lyase</keyword>
<name>A0A4U9HMH0_9ENTR</name>
<reference evidence="2 3" key="1">
    <citation type="submission" date="2019-05" db="EMBL/GenBank/DDBJ databases">
        <authorList>
            <consortium name="Pathogen Informatics"/>
        </authorList>
    </citation>
    <scope>NUCLEOTIDE SEQUENCE [LARGE SCALE GENOMIC DNA]</scope>
    <source>
        <strain evidence="2 3">NCTC13032</strain>
    </source>
</reference>
<organism evidence="2 3">
    <name type="scientific">Leclercia adecarboxylata</name>
    <dbReference type="NCBI Taxonomy" id="83655"/>
    <lineage>
        <taxon>Bacteria</taxon>
        <taxon>Pseudomonadati</taxon>
        <taxon>Pseudomonadota</taxon>
        <taxon>Gammaproteobacteria</taxon>
        <taxon>Enterobacterales</taxon>
        <taxon>Enterobacteriaceae</taxon>
        <taxon>Leclercia</taxon>
    </lineage>
</organism>
<evidence type="ECO:0000313" key="2">
    <source>
        <dbReference type="EMBL" id="VTP65254.1"/>
    </source>
</evidence>
<accession>A0A4U9HMH0</accession>
<evidence type="ECO:0000313" key="3">
    <source>
        <dbReference type="Proteomes" id="UP000310719"/>
    </source>
</evidence>